<comment type="subcellular location">
    <subcellularLocation>
        <location evidence="1">Cell inner membrane</location>
        <topology evidence="1">Multi-pass membrane protein</topology>
    </subcellularLocation>
</comment>
<feature type="transmembrane region" description="Helical" evidence="4">
    <location>
        <begin position="205"/>
        <end position="228"/>
    </location>
</feature>
<comment type="caution">
    <text evidence="5">The sequence shown here is derived from an EMBL/GenBank/DDBJ whole genome shotgun (WGS) entry which is preliminary data.</text>
</comment>
<evidence type="ECO:0000256" key="1">
    <source>
        <dbReference type="ARBA" id="ARBA00004429"/>
    </source>
</evidence>
<keyword evidence="4" id="KW-1133">Transmembrane helix</keyword>
<feature type="transmembrane region" description="Helical" evidence="4">
    <location>
        <begin position="169"/>
        <end position="193"/>
    </location>
</feature>
<name>A0AAW9RDB3_9GAMM</name>
<dbReference type="EMBL" id="JAZHOG010000007">
    <property type="protein sequence ID" value="MEJ8568208.1"/>
    <property type="molecule type" value="Genomic_DNA"/>
</dbReference>
<evidence type="ECO:0000313" key="5">
    <source>
        <dbReference type="EMBL" id="MEJ8568208.1"/>
    </source>
</evidence>
<comment type="similarity">
    <text evidence="2">Belongs to the ABC-2 integral membrane protein family.</text>
</comment>
<sequence length="284" mass="31324">MDRPLKETVYTPDSELRHFGRLVRHMGQDLLASRELAWRLFVRNISAQYRQSLLGYVWAFVPPVFTSLIWIFLNSQNVFSIGDTGMPYVVFVITGTVLWQTFVDALNGPLQMVSESKSMLAKINFPREALILAGIGLVLFNFLIRALLLIGVMWWYGVPPQDGLVLAPLGVLALIGLGTMIGVLLTPLGVLYHDIGRGLTVATQALFFLTPVIYPVPKAAFAATLIGLNPVTPLLVSTRDWLTTGKASLLPGFLWVSGGTLALLFAGWILYRIAMPHLISRMSA</sequence>
<dbReference type="AlphaFoldDB" id="A0AAW9RDB3"/>
<feature type="transmembrane region" description="Helical" evidence="4">
    <location>
        <begin position="85"/>
        <end position="108"/>
    </location>
</feature>
<dbReference type="GO" id="GO:0015920">
    <property type="term" value="P:lipopolysaccharide transport"/>
    <property type="evidence" value="ECO:0007669"/>
    <property type="project" value="TreeGrafter"/>
</dbReference>
<evidence type="ECO:0000313" key="6">
    <source>
        <dbReference type="Proteomes" id="UP001359886"/>
    </source>
</evidence>
<organism evidence="5 6">
    <name type="scientific">Elongatibacter sediminis</name>
    <dbReference type="NCBI Taxonomy" id="3119006"/>
    <lineage>
        <taxon>Bacteria</taxon>
        <taxon>Pseudomonadati</taxon>
        <taxon>Pseudomonadota</taxon>
        <taxon>Gammaproteobacteria</taxon>
        <taxon>Chromatiales</taxon>
        <taxon>Wenzhouxiangellaceae</taxon>
        <taxon>Elongatibacter</taxon>
    </lineage>
</organism>
<dbReference type="Proteomes" id="UP001359886">
    <property type="component" value="Unassembled WGS sequence"/>
</dbReference>
<proteinExistence type="inferred from homology"/>
<evidence type="ECO:0000256" key="4">
    <source>
        <dbReference type="SAM" id="Phobius"/>
    </source>
</evidence>
<feature type="transmembrane region" description="Helical" evidence="4">
    <location>
        <begin position="248"/>
        <end position="271"/>
    </location>
</feature>
<dbReference type="GO" id="GO:0005886">
    <property type="term" value="C:plasma membrane"/>
    <property type="evidence" value="ECO:0007669"/>
    <property type="project" value="UniProtKB-SubCell"/>
</dbReference>
<evidence type="ECO:0000256" key="3">
    <source>
        <dbReference type="ARBA" id="ARBA00022448"/>
    </source>
</evidence>
<dbReference type="PANTHER" id="PTHR30413">
    <property type="entry name" value="INNER MEMBRANE TRANSPORT PERMEASE"/>
    <property type="match status" value="1"/>
</dbReference>
<reference evidence="5 6" key="1">
    <citation type="submission" date="2024-02" db="EMBL/GenBank/DDBJ databases">
        <title>A novel Wenzhouxiangellaceae bacterium, isolated from coastal sediments.</title>
        <authorList>
            <person name="Du Z.-J."/>
            <person name="Ye Y.-Q."/>
            <person name="Zhang X.-Y."/>
        </authorList>
    </citation>
    <scope>NUCLEOTIDE SEQUENCE [LARGE SCALE GENOMIC DNA]</scope>
    <source>
        <strain evidence="5 6">CH-27</strain>
    </source>
</reference>
<feature type="transmembrane region" description="Helical" evidence="4">
    <location>
        <begin position="53"/>
        <end position="73"/>
    </location>
</feature>
<dbReference type="PANTHER" id="PTHR30413:SF8">
    <property type="entry name" value="TRANSPORT PERMEASE PROTEIN"/>
    <property type="match status" value="1"/>
</dbReference>
<gene>
    <name evidence="5" type="ORF">V3330_11280</name>
</gene>
<keyword evidence="6" id="KW-1185">Reference proteome</keyword>
<dbReference type="RefSeq" id="WP_354695531.1">
    <property type="nucleotide sequence ID" value="NZ_JAZHOG010000007.1"/>
</dbReference>
<keyword evidence="4" id="KW-0812">Transmembrane</keyword>
<keyword evidence="4" id="KW-0472">Membrane</keyword>
<feature type="transmembrane region" description="Helical" evidence="4">
    <location>
        <begin position="129"/>
        <end position="157"/>
    </location>
</feature>
<accession>A0AAW9RDB3</accession>
<evidence type="ECO:0000256" key="2">
    <source>
        <dbReference type="ARBA" id="ARBA00007783"/>
    </source>
</evidence>
<keyword evidence="3" id="KW-0813">Transport</keyword>
<protein>
    <submittedName>
        <fullName evidence="5">ABC transporter permease</fullName>
    </submittedName>
</protein>